<proteinExistence type="predicted"/>
<dbReference type="GeneID" id="73351813"/>
<dbReference type="AlphaFoldDB" id="A0A9Q8WAT0"/>
<keyword evidence="3" id="KW-1185">Reference proteome</keyword>
<accession>A0A9Q8WAT0</accession>
<feature type="region of interest" description="Disordered" evidence="1">
    <location>
        <begin position="455"/>
        <end position="475"/>
    </location>
</feature>
<dbReference type="Pfam" id="PF09692">
    <property type="entry name" value="Arb1"/>
    <property type="match status" value="1"/>
</dbReference>
<evidence type="ECO:0000313" key="2">
    <source>
        <dbReference type="EMBL" id="UQC76386.1"/>
    </source>
</evidence>
<reference evidence="2" key="1">
    <citation type="journal article" date="2021" name="Mol. Plant Microbe Interact.">
        <title>Complete Genome Sequence of the Plant-Pathogenic Fungus Colletotrichum lupini.</title>
        <authorList>
            <person name="Baroncelli R."/>
            <person name="Pensec F."/>
            <person name="Da Lio D."/>
            <person name="Boufleur T."/>
            <person name="Vicente I."/>
            <person name="Sarrocco S."/>
            <person name="Picot A."/>
            <person name="Baraldi E."/>
            <person name="Sukno S."/>
            <person name="Thon M."/>
            <person name="Le Floch G."/>
        </authorList>
    </citation>
    <scope>NUCLEOTIDE SEQUENCE</scope>
    <source>
        <strain evidence="2">IMI 504893</strain>
    </source>
</reference>
<dbReference type="Proteomes" id="UP000830671">
    <property type="component" value="Chromosome 10"/>
</dbReference>
<dbReference type="GO" id="GO:0033167">
    <property type="term" value="C:ARC complex"/>
    <property type="evidence" value="ECO:0007669"/>
    <property type="project" value="InterPro"/>
</dbReference>
<protein>
    <submittedName>
        <fullName evidence="2">Argonaute siRNA chaperone complex subunit Arb1</fullName>
    </submittedName>
</protein>
<organism evidence="2 3">
    <name type="scientific">Colletotrichum lupini</name>
    <dbReference type="NCBI Taxonomy" id="145971"/>
    <lineage>
        <taxon>Eukaryota</taxon>
        <taxon>Fungi</taxon>
        <taxon>Dikarya</taxon>
        <taxon>Ascomycota</taxon>
        <taxon>Pezizomycotina</taxon>
        <taxon>Sordariomycetes</taxon>
        <taxon>Hypocreomycetidae</taxon>
        <taxon>Glomerellales</taxon>
        <taxon>Glomerellaceae</taxon>
        <taxon>Colletotrichum</taxon>
        <taxon>Colletotrichum acutatum species complex</taxon>
    </lineage>
</organism>
<feature type="region of interest" description="Disordered" evidence="1">
    <location>
        <begin position="1"/>
        <end position="24"/>
    </location>
</feature>
<dbReference type="GO" id="GO:0031047">
    <property type="term" value="P:regulatory ncRNA-mediated gene silencing"/>
    <property type="evidence" value="ECO:0007669"/>
    <property type="project" value="InterPro"/>
</dbReference>
<sequence length="885" mass="98690">MEQGKGTRTTAKANEPPAARYSQGPLLPIETTLLPLPPPPSASRLCLCPSKKDPCRPLRESNVGKELERWRKLRICSATSPIISRLPLPPSLFNFNSALSFKNPPCPAAGPCRSHIQAYTRTTGIPHSSHSVSHGTQPPVPQSAECLTQVPCAAHIPFICTTQQVEALVKVVTEDPAYKGRCVSWPATSLTLQRISPSLALAFTEHSLSGPSLLNNLDGVTVSHESAATLHEMAVASFAIAEDLARIVGQVHRDASYHYHKKGTNGPYLPLFTIPPAARVMSCYLHRMDRIMSAGLSTQLMEYAARRLGQSSSILFLLRRAPYECDGDFSCMVIPSYNSNDIMPRPTYLRHALGDNWLTVSVCMEDRLQSLDQIHDLRMPFPRTKQYLMLFQHTCGGSPESILGEGGNANRLLPFVKSLPVFTSSTLASLLYATAICRLALPLLIQQDIHLQPQRKHRDNMAGKKSATADRGPTAMHKYRGTGFEEFYADPPMAPAEAQEERENIYSLELTFAERIQSCIQRYRARRRLGASDRIFNKYLFLGGIDTTPRMFGGNVDADLKDMTPAERREATAIDTVYSSGGGARFYNDDDPDGWDVDFAGVVAGFCSETLPNETAWDYAQMGKAVGLLENFLTYILHHDVCPEYDANVKEALDLCQKAKVDLPLSHQALLRFPGQFNLALSELFCNDFFFFGDAEEFQRPMDFSPEAVFKVAMAMNATQEQFNAVTNSLKYGTIEVIGEEECSVEIISIHRPNDEAHRLTRSIRLGKGHRFEPVGIIITKPCVIEDGYDYGEDIILSDEQRDTFYLEDSILQRLKPGFKLQLCVCELNIGIKFVKQARQVLVEWYTFLPQNLMRHYKEPVPNERPAPSAIKEDAKTGKQEAVTN</sequence>
<dbReference type="KEGG" id="clup:CLUP02_17899"/>
<dbReference type="InterPro" id="IPR018606">
    <property type="entry name" value="Arb1"/>
</dbReference>
<name>A0A9Q8WAT0_9PEZI</name>
<evidence type="ECO:0000313" key="3">
    <source>
        <dbReference type="Proteomes" id="UP000830671"/>
    </source>
</evidence>
<gene>
    <name evidence="2" type="ORF">CLUP02_17899</name>
</gene>
<dbReference type="RefSeq" id="XP_049138027.1">
    <property type="nucleotide sequence ID" value="XM_049296803.1"/>
</dbReference>
<feature type="compositionally biased region" description="Polar residues" evidence="1">
    <location>
        <begin position="1"/>
        <end position="12"/>
    </location>
</feature>
<feature type="region of interest" description="Disordered" evidence="1">
    <location>
        <begin position="859"/>
        <end position="885"/>
    </location>
</feature>
<evidence type="ECO:0000256" key="1">
    <source>
        <dbReference type="SAM" id="MobiDB-lite"/>
    </source>
</evidence>
<dbReference type="EMBL" id="CP019472">
    <property type="protein sequence ID" value="UQC76386.1"/>
    <property type="molecule type" value="Genomic_DNA"/>
</dbReference>